<dbReference type="Proteomes" id="UP001328107">
    <property type="component" value="Unassembled WGS sequence"/>
</dbReference>
<gene>
    <name evidence="1" type="ORF">PMAYCL1PPCAC_32975</name>
</gene>
<name>A0AAN5DH75_9BILA</name>
<dbReference type="AlphaFoldDB" id="A0AAN5DH75"/>
<dbReference type="EMBL" id="BTRK01000006">
    <property type="protein sequence ID" value="GMR62780.1"/>
    <property type="molecule type" value="Genomic_DNA"/>
</dbReference>
<comment type="caution">
    <text evidence="1">The sequence shown here is derived from an EMBL/GenBank/DDBJ whole genome shotgun (WGS) entry which is preliminary data.</text>
</comment>
<dbReference type="PANTHER" id="PTHR31362">
    <property type="entry name" value="GLYCOSYLTRANSFERASE STELLO1-RELATED"/>
    <property type="match status" value="1"/>
</dbReference>
<reference evidence="2" key="1">
    <citation type="submission" date="2022-10" db="EMBL/GenBank/DDBJ databases">
        <title>Genome assembly of Pristionchus species.</title>
        <authorList>
            <person name="Yoshida K."/>
            <person name="Sommer R.J."/>
        </authorList>
    </citation>
    <scope>NUCLEOTIDE SEQUENCE [LARGE SCALE GENOMIC DNA]</scope>
    <source>
        <strain evidence="2">RS5460</strain>
    </source>
</reference>
<keyword evidence="2" id="KW-1185">Reference proteome</keyword>
<sequence length="167" mass="19161">EKFQKMASLPEWSLVVVGDEKTPADWSLPGVHFLSTDIQAAMSVDFGTMRMPTINNSRKNAGYLYAISNGAEWIYDTEDDNELFGKGLDQFDYSTKSSRGLRFAAPDWHQNTVSRSLFNPYRHFGRADVFPRGFPLEFAENHDHHDSSYRLCRVQRPPVVQQVMLLK</sequence>
<protein>
    <submittedName>
        <fullName evidence="1">Uncharacterized protein</fullName>
    </submittedName>
</protein>
<accession>A0AAN5DH75</accession>
<organism evidence="1 2">
    <name type="scientific">Pristionchus mayeri</name>
    <dbReference type="NCBI Taxonomy" id="1317129"/>
    <lineage>
        <taxon>Eukaryota</taxon>
        <taxon>Metazoa</taxon>
        <taxon>Ecdysozoa</taxon>
        <taxon>Nematoda</taxon>
        <taxon>Chromadorea</taxon>
        <taxon>Rhabditida</taxon>
        <taxon>Rhabditina</taxon>
        <taxon>Diplogasteromorpha</taxon>
        <taxon>Diplogasteroidea</taxon>
        <taxon>Neodiplogasteridae</taxon>
        <taxon>Pristionchus</taxon>
    </lineage>
</organism>
<evidence type="ECO:0000313" key="1">
    <source>
        <dbReference type="EMBL" id="GMR62780.1"/>
    </source>
</evidence>
<feature type="non-terminal residue" evidence="1">
    <location>
        <position position="167"/>
    </location>
</feature>
<evidence type="ECO:0000313" key="2">
    <source>
        <dbReference type="Proteomes" id="UP001328107"/>
    </source>
</evidence>
<feature type="non-terminal residue" evidence="1">
    <location>
        <position position="1"/>
    </location>
</feature>
<dbReference type="InterPro" id="IPR005049">
    <property type="entry name" value="STL-like"/>
</dbReference>
<proteinExistence type="predicted"/>
<dbReference type="PANTHER" id="PTHR31362:SF0">
    <property type="entry name" value="EXOSTOSIN DOMAIN-CONTAINING PROTEIN-RELATED"/>
    <property type="match status" value="1"/>
</dbReference>